<keyword evidence="4" id="KW-1133">Transmembrane helix</keyword>
<keyword evidence="8" id="KW-1185">Reference proteome</keyword>
<dbReference type="PIRSF" id="PIRSF021697">
    <property type="entry name" value="UCP021697"/>
    <property type="match status" value="1"/>
</dbReference>
<proteinExistence type="predicted"/>
<feature type="domain" description="RDD" evidence="6">
    <location>
        <begin position="44"/>
        <end position="150"/>
    </location>
</feature>
<evidence type="ECO:0000256" key="2">
    <source>
        <dbReference type="ARBA" id="ARBA00022475"/>
    </source>
</evidence>
<keyword evidence="3" id="KW-0812">Transmembrane</keyword>
<dbReference type="InterPro" id="IPR010432">
    <property type="entry name" value="RDD"/>
</dbReference>
<evidence type="ECO:0000256" key="5">
    <source>
        <dbReference type="ARBA" id="ARBA00023136"/>
    </source>
</evidence>
<dbReference type="Pfam" id="PF06271">
    <property type="entry name" value="RDD"/>
    <property type="match status" value="1"/>
</dbReference>
<evidence type="ECO:0000256" key="4">
    <source>
        <dbReference type="ARBA" id="ARBA00022989"/>
    </source>
</evidence>
<dbReference type="RefSeq" id="WP_072737691.1">
    <property type="nucleotide sequence ID" value="NZ_CP048813.1"/>
</dbReference>
<evidence type="ECO:0000313" key="7">
    <source>
        <dbReference type="EMBL" id="SDH54175.1"/>
    </source>
</evidence>
<dbReference type="PANTHER" id="PTHR36115:SF6">
    <property type="entry name" value="PROLINE-RICH ANTIGEN HOMOLOG"/>
    <property type="match status" value="1"/>
</dbReference>
<protein>
    <submittedName>
        <fullName evidence="7">RDD family protein</fullName>
    </submittedName>
</protein>
<dbReference type="AlphaFoldDB" id="A0A1G8D8Y7"/>
<dbReference type="InterPro" id="IPR051791">
    <property type="entry name" value="Pra-immunoreactive"/>
</dbReference>
<sequence>MGRITGSWLSGPEAALPPDSDGSAQAYRGERMGLPEHGPGAMVGPGRRLAGLMIDWLLAMGVAALLVGQSENPFEGQVGTFTLVVWFVVGVVTVSLFSFTPGQFVVGTQVARIDGPHRVGFRRALGRQALLSFVVPATISDGDGRGMHDRATGTAILRTR</sequence>
<evidence type="ECO:0000256" key="1">
    <source>
        <dbReference type="ARBA" id="ARBA00004651"/>
    </source>
</evidence>
<evidence type="ECO:0000256" key="3">
    <source>
        <dbReference type="ARBA" id="ARBA00022692"/>
    </source>
</evidence>
<accession>A0A1G8D8Y7</accession>
<gene>
    <name evidence="7" type="ORF">SAMN05444695_102238</name>
</gene>
<evidence type="ECO:0000313" key="8">
    <source>
        <dbReference type="Proteomes" id="UP000183263"/>
    </source>
</evidence>
<keyword evidence="2" id="KW-1003">Cell membrane</keyword>
<dbReference type="InterPro" id="IPR016795">
    <property type="entry name" value="UCP021697"/>
</dbReference>
<evidence type="ECO:0000259" key="6">
    <source>
        <dbReference type="Pfam" id="PF06271"/>
    </source>
</evidence>
<name>A0A1G8D8Y7_9NOCA</name>
<comment type="subcellular location">
    <subcellularLocation>
        <location evidence="1">Cell membrane</location>
        <topology evidence="1">Multi-pass membrane protein</topology>
    </subcellularLocation>
</comment>
<dbReference type="Proteomes" id="UP000183263">
    <property type="component" value="Unassembled WGS sequence"/>
</dbReference>
<keyword evidence="5" id="KW-0472">Membrane</keyword>
<organism evidence="7 8">
    <name type="scientific">Rhodococcus triatomae</name>
    <dbReference type="NCBI Taxonomy" id="300028"/>
    <lineage>
        <taxon>Bacteria</taxon>
        <taxon>Bacillati</taxon>
        <taxon>Actinomycetota</taxon>
        <taxon>Actinomycetes</taxon>
        <taxon>Mycobacteriales</taxon>
        <taxon>Nocardiaceae</taxon>
        <taxon>Rhodococcus</taxon>
    </lineage>
</organism>
<dbReference type="PANTHER" id="PTHR36115">
    <property type="entry name" value="PROLINE-RICH ANTIGEN HOMOLOG-RELATED"/>
    <property type="match status" value="1"/>
</dbReference>
<dbReference type="EMBL" id="FNDN01000002">
    <property type="protein sequence ID" value="SDH54175.1"/>
    <property type="molecule type" value="Genomic_DNA"/>
</dbReference>
<reference evidence="7 8" key="1">
    <citation type="submission" date="2016-10" db="EMBL/GenBank/DDBJ databases">
        <authorList>
            <person name="de Groot N.N."/>
        </authorList>
    </citation>
    <scope>NUCLEOTIDE SEQUENCE [LARGE SCALE GENOMIC DNA]</scope>
    <source>
        <strain evidence="7 8">DSM 44892</strain>
    </source>
</reference>
<dbReference type="OrthoDB" id="5187110at2"/>